<comment type="caution">
    <text evidence="1">The sequence shown here is derived from an EMBL/GenBank/DDBJ whole genome shotgun (WGS) entry which is preliminary data.</text>
</comment>
<accession>A0AAV4K243</accession>
<protein>
    <submittedName>
        <fullName evidence="1">Uncharacterized protein</fullName>
    </submittedName>
</protein>
<reference evidence="3" key="3">
    <citation type="journal article" date="2019" name="Int. J. Syst. Evol. Microbiol.">
        <title>The Global Catalogue of Microorganisms (GCM) 10K type strain sequencing project: providing services to taxonomists for standard genome sequencing and annotation.</title>
        <authorList>
            <consortium name="The Broad Institute Genomics Platform"/>
            <consortium name="The Broad Institute Genome Sequencing Center for Infectious Disease"/>
            <person name="Wu L."/>
            <person name="Ma J."/>
        </authorList>
    </citation>
    <scope>NUCLEOTIDE SEQUENCE [LARGE SCALE GENOMIC DNA]</scope>
    <source>
        <strain evidence="3">CGMCC 1.8884</strain>
    </source>
</reference>
<reference evidence="1" key="2">
    <citation type="journal article" date="2014" name="Int. J. Syst. Evol. Microbiol.">
        <title>Complete genome sequence of Corynebacterium casei LMG S-19264T (=DSM 44701T), isolated from a smear-ripened cheese.</title>
        <authorList>
            <consortium name="US DOE Joint Genome Institute (JGI-PGF)"/>
            <person name="Walter F."/>
            <person name="Albersmeier A."/>
            <person name="Kalinowski J."/>
            <person name="Ruckert C."/>
        </authorList>
    </citation>
    <scope>NUCLEOTIDE SEQUENCE</scope>
    <source>
        <strain evidence="1">CGMCC 1.8885</strain>
    </source>
</reference>
<dbReference type="AlphaFoldDB" id="A0AAV4K243"/>
<dbReference type="Proteomes" id="UP000652720">
    <property type="component" value="Unassembled WGS sequence"/>
</dbReference>
<reference evidence="2" key="1">
    <citation type="journal article" date="2014" name="Int. J. Syst. Evol. Microbiol.">
        <title>Complete genome of a new Firmicutes species belonging to the dominant human colonic microbiota ('Ruminococcus bicirculans') reveals two chromosomes and a selective capacity to utilize plant glucans.</title>
        <authorList>
            <consortium name="NISC Comparative Sequencing Program"/>
            <person name="Wegmann U."/>
            <person name="Louis P."/>
            <person name="Goesmann A."/>
            <person name="Henrissat B."/>
            <person name="Duncan S.H."/>
            <person name="Flint H.J."/>
        </authorList>
    </citation>
    <scope>NUCLEOTIDE SEQUENCE</scope>
    <source>
        <strain evidence="2">CGMCC 1.8884</strain>
    </source>
</reference>
<reference evidence="1" key="4">
    <citation type="submission" date="2023-08" db="EMBL/GenBank/DDBJ databases">
        <authorList>
            <person name="Sun Q."/>
            <person name="Zhou Y."/>
        </authorList>
    </citation>
    <scope>NUCLEOTIDE SEQUENCE</scope>
    <source>
        <strain evidence="2">CGMCC 1.8884</strain>
        <strain evidence="1">CGMCC 1.8885</strain>
    </source>
</reference>
<evidence type="ECO:0000313" key="4">
    <source>
        <dbReference type="Proteomes" id="UP000652720"/>
    </source>
</evidence>
<evidence type="ECO:0000313" key="1">
    <source>
        <dbReference type="EMBL" id="GGI74973.1"/>
    </source>
</evidence>
<sequence>MQIQKFGFCKTYGCTLKKTTREYSEYHNAYVTNFDLSLKKSGAIISLTRSPDGQANMTSIRVAAYPLPPEYAKVVQSFIKESMGATYSLSQMNACLKEAERDLNEEGGLGSFNYLGAKCSLKQVGGSYEAVFWTFQPT</sequence>
<keyword evidence="3" id="KW-1185">Reference proteome</keyword>
<dbReference type="EMBL" id="BMLZ01000003">
    <property type="protein sequence ID" value="GGP28660.1"/>
    <property type="molecule type" value="Genomic_DNA"/>
</dbReference>
<evidence type="ECO:0000313" key="2">
    <source>
        <dbReference type="EMBL" id="GGP28660.1"/>
    </source>
</evidence>
<gene>
    <name evidence="2" type="ORF">GCM10008021_03110</name>
    <name evidence="1" type="ORF">GCM10010914_06440</name>
</gene>
<evidence type="ECO:0000313" key="3">
    <source>
        <dbReference type="Proteomes" id="UP000630135"/>
    </source>
</evidence>
<dbReference type="EMBL" id="BMMA01000004">
    <property type="protein sequence ID" value="GGI74973.1"/>
    <property type="molecule type" value="Genomic_DNA"/>
</dbReference>
<dbReference type="Proteomes" id="UP000630135">
    <property type="component" value="Unassembled WGS sequence"/>
</dbReference>
<name>A0AAV4K243_9DEIO</name>
<proteinExistence type="predicted"/>
<organism evidence="1 4">
    <name type="scientific">Deinococcus wulumuqiensis</name>
    <dbReference type="NCBI Taxonomy" id="980427"/>
    <lineage>
        <taxon>Bacteria</taxon>
        <taxon>Thermotogati</taxon>
        <taxon>Deinococcota</taxon>
        <taxon>Deinococci</taxon>
        <taxon>Deinococcales</taxon>
        <taxon>Deinococcaceae</taxon>
        <taxon>Deinococcus</taxon>
    </lineage>
</organism>